<organism evidence="1 2">
    <name type="scientific">Anopheles farauti</name>
    <dbReference type="NCBI Taxonomy" id="69004"/>
    <lineage>
        <taxon>Eukaryota</taxon>
        <taxon>Metazoa</taxon>
        <taxon>Ecdysozoa</taxon>
        <taxon>Arthropoda</taxon>
        <taxon>Hexapoda</taxon>
        <taxon>Insecta</taxon>
        <taxon>Pterygota</taxon>
        <taxon>Neoptera</taxon>
        <taxon>Endopterygota</taxon>
        <taxon>Diptera</taxon>
        <taxon>Nematocera</taxon>
        <taxon>Culicoidea</taxon>
        <taxon>Culicidae</taxon>
        <taxon>Anophelinae</taxon>
        <taxon>Anopheles</taxon>
    </lineage>
</organism>
<name>A0A182Q4A2_9DIPT</name>
<protein>
    <submittedName>
        <fullName evidence="1">Uncharacterized protein</fullName>
    </submittedName>
</protein>
<keyword evidence="2" id="KW-1185">Reference proteome</keyword>
<proteinExistence type="predicted"/>
<dbReference type="AlphaFoldDB" id="A0A182Q4A2"/>
<dbReference type="Proteomes" id="UP000075886">
    <property type="component" value="Unassembled WGS sequence"/>
</dbReference>
<dbReference type="EMBL" id="AXCN02000051">
    <property type="status" value="NOT_ANNOTATED_CDS"/>
    <property type="molecule type" value="Genomic_DNA"/>
</dbReference>
<evidence type="ECO:0000313" key="1">
    <source>
        <dbReference type="EnsemblMetazoa" id="AFAF002787-PA"/>
    </source>
</evidence>
<reference evidence="1" key="2">
    <citation type="submission" date="2020-05" db="UniProtKB">
        <authorList>
            <consortium name="EnsemblMetazoa"/>
        </authorList>
    </citation>
    <scope>IDENTIFICATION</scope>
    <source>
        <strain evidence="1">FAR1</strain>
    </source>
</reference>
<evidence type="ECO:0000313" key="2">
    <source>
        <dbReference type="Proteomes" id="UP000075886"/>
    </source>
</evidence>
<dbReference type="EnsemblMetazoa" id="AFAF002787-RA">
    <property type="protein sequence ID" value="AFAF002787-PA"/>
    <property type="gene ID" value="AFAF002787"/>
</dbReference>
<sequence>MSFPGGTNSRLERAAPCNSVEGKIVRRKSHAKIGLLGINSPTPNMDSRISRVFRNRVMNRSNGLFMLPMKATGANAFIWITFSLYSGRCEAITKNPVVPCECPT</sequence>
<reference evidence="2" key="1">
    <citation type="submission" date="2014-01" db="EMBL/GenBank/DDBJ databases">
        <title>The Genome Sequence of Anopheles farauti FAR1 (V2).</title>
        <authorList>
            <consortium name="The Broad Institute Genomics Platform"/>
            <person name="Neafsey D.E."/>
            <person name="Besansky N."/>
            <person name="Howell P."/>
            <person name="Walton C."/>
            <person name="Young S.K."/>
            <person name="Zeng Q."/>
            <person name="Gargeya S."/>
            <person name="Fitzgerald M."/>
            <person name="Haas B."/>
            <person name="Abouelleil A."/>
            <person name="Allen A.W."/>
            <person name="Alvarado L."/>
            <person name="Arachchi H.M."/>
            <person name="Berlin A.M."/>
            <person name="Chapman S.B."/>
            <person name="Gainer-Dewar J."/>
            <person name="Goldberg J."/>
            <person name="Griggs A."/>
            <person name="Gujja S."/>
            <person name="Hansen M."/>
            <person name="Howarth C."/>
            <person name="Imamovic A."/>
            <person name="Ireland A."/>
            <person name="Larimer J."/>
            <person name="McCowan C."/>
            <person name="Murphy C."/>
            <person name="Pearson M."/>
            <person name="Poon T.W."/>
            <person name="Priest M."/>
            <person name="Roberts A."/>
            <person name="Saif S."/>
            <person name="Shea T."/>
            <person name="Sisk P."/>
            <person name="Sykes S."/>
            <person name="Wortman J."/>
            <person name="Nusbaum C."/>
            <person name="Birren B."/>
        </authorList>
    </citation>
    <scope>NUCLEOTIDE SEQUENCE [LARGE SCALE GENOMIC DNA]</scope>
    <source>
        <strain evidence="2">FAR1</strain>
    </source>
</reference>
<accession>A0A182Q4A2</accession>
<dbReference type="VEuPathDB" id="VectorBase:AFAF002787"/>